<accession>A0ABR8UFX1</accession>
<comment type="caution">
    <text evidence="2">The sequence shown here is derived from an EMBL/GenBank/DDBJ whole genome shotgun (WGS) entry which is preliminary data.</text>
</comment>
<dbReference type="RefSeq" id="WP_191728166.1">
    <property type="nucleotide sequence ID" value="NZ_JACSQJ010000001.1"/>
</dbReference>
<dbReference type="PANTHER" id="PTHR37292">
    <property type="entry name" value="VNG6097C"/>
    <property type="match status" value="1"/>
</dbReference>
<protein>
    <submittedName>
        <fullName evidence="2">DUF262 domain-containing protein</fullName>
    </submittedName>
</protein>
<dbReference type="Pfam" id="PF03235">
    <property type="entry name" value="GmrSD_N"/>
    <property type="match status" value="1"/>
</dbReference>
<proteinExistence type="predicted"/>
<reference evidence="2 3" key="1">
    <citation type="submission" date="2020-08" db="EMBL/GenBank/DDBJ databases">
        <title>A Genomic Blueprint of the Chicken Gut Microbiome.</title>
        <authorList>
            <person name="Gilroy R."/>
            <person name="Ravi A."/>
            <person name="Getino M."/>
            <person name="Pursley I."/>
            <person name="Horton D.L."/>
            <person name="Alikhan N.-F."/>
            <person name="Baker D."/>
            <person name="Gharbi K."/>
            <person name="Hall N."/>
            <person name="Watson M."/>
            <person name="Adriaenssens E.M."/>
            <person name="Foster-Nyarko E."/>
            <person name="Jarju S."/>
            <person name="Secka A."/>
            <person name="Antonio M."/>
            <person name="Oren A."/>
            <person name="Chaudhuri R."/>
            <person name="La Ragione R.M."/>
            <person name="Hildebrand F."/>
            <person name="Pallen M.J."/>
        </authorList>
    </citation>
    <scope>NUCLEOTIDE SEQUENCE [LARGE SCALE GENOMIC DNA]</scope>
    <source>
        <strain evidence="2 3">Sa2BVA3</strain>
    </source>
</reference>
<name>A0ABR8UFX1_9GAMM</name>
<gene>
    <name evidence="2" type="ORF">H9645_02650</name>
</gene>
<dbReference type="InterPro" id="IPR004919">
    <property type="entry name" value="GmrSD_N"/>
</dbReference>
<keyword evidence="3" id="KW-1185">Reference proteome</keyword>
<dbReference type="PANTHER" id="PTHR37292:SF2">
    <property type="entry name" value="DUF262 DOMAIN-CONTAINING PROTEIN"/>
    <property type="match status" value="1"/>
</dbReference>
<dbReference type="EMBL" id="JACSQJ010000001">
    <property type="protein sequence ID" value="MBD7986926.1"/>
    <property type="molecule type" value="Genomic_DNA"/>
</dbReference>
<evidence type="ECO:0000313" key="2">
    <source>
        <dbReference type="EMBL" id="MBD7986926.1"/>
    </source>
</evidence>
<evidence type="ECO:0000259" key="1">
    <source>
        <dbReference type="Pfam" id="PF03235"/>
    </source>
</evidence>
<feature type="domain" description="GmrSD restriction endonucleases N-terminal" evidence="1">
    <location>
        <begin position="14"/>
        <end position="266"/>
    </location>
</feature>
<organism evidence="2 3">
    <name type="scientific">Luteimonas colneyensis</name>
    <dbReference type="NCBI Taxonomy" id="2762230"/>
    <lineage>
        <taxon>Bacteria</taxon>
        <taxon>Pseudomonadati</taxon>
        <taxon>Pseudomonadota</taxon>
        <taxon>Gammaproteobacteria</taxon>
        <taxon>Lysobacterales</taxon>
        <taxon>Lysobacteraceae</taxon>
        <taxon>Luteimonas</taxon>
    </lineage>
</organism>
<evidence type="ECO:0000313" key="3">
    <source>
        <dbReference type="Proteomes" id="UP000647183"/>
    </source>
</evidence>
<sequence>MSGLKVEAVGISQLLSLLRDSSWLVPSFQRDFVWSESDVVGLVHSVIEARPIGMATLWEQPDGSELSLEAISIPDSSNPDAQPVARFSDVAAENRPRKFFAILDGRQRCTALAMAFGGLRAQGARSKFSGRYFLDVRARDDAARIAYLKEVEIVRRGLTSEAVAIANGLFPLASYEAGEELFPQWMRYLQAIRNPANYPGGVLPDPEELDRRDVILKQAFSGINKTLLAVYVVPQDYGLGDICEIFETLNTTGTKVSTVDLLHSWLYNDTVNSDDPVLLRDWIDELGQMDGAVGWADKKDRPELVAQAVTACYIALDSEKAAPRRVGRRQVASITSVKAGDLLATPPQFWNDVIAQPERLASYFGSFQNVVAGGSFGMKDCPYPVSSVIFLALRWYMDNDARFRDHWTMAELDAAYRAFFWINSLTGRYDQGFLTQSAADLKFLKELLYNRAEHASFGAWASIAQEKLDAFMERSVPARDHLVDRLTDKKPSGAFGKALALPMIARAHRDLLDPSVVLEFPSETGVELHHIYPRDWCKNNAAGSLASILNLRMAGRNYCESLANMIPLSRESNLWWRSRVPSAALHEKAVSYDSSRSILERAFISSAAFEFLVADEPRPKDFWDRRATDMADYLLSLTRISG</sequence>
<dbReference type="Proteomes" id="UP000647183">
    <property type="component" value="Unassembled WGS sequence"/>
</dbReference>